<reference evidence="2" key="2">
    <citation type="submission" date="2016-02" db="EMBL/GenBank/DDBJ databases">
        <title>Genome sequencing of Aspergillus luchuensis NBRC 4314.</title>
        <authorList>
            <person name="Yamada O."/>
        </authorList>
    </citation>
    <scope>NUCLEOTIDE SEQUENCE [LARGE SCALE GENOMIC DNA]</scope>
    <source>
        <strain evidence="2">RIB 2604</strain>
    </source>
</reference>
<evidence type="ECO:0000313" key="2">
    <source>
        <dbReference type="Proteomes" id="UP000075230"/>
    </source>
</evidence>
<protein>
    <submittedName>
        <fullName evidence="1">Uncharacterized protein</fullName>
    </submittedName>
</protein>
<proteinExistence type="predicted"/>
<comment type="caution">
    <text evidence="1">The sequence shown here is derived from an EMBL/GenBank/DDBJ whole genome shotgun (WGS) entry which is preliminary data.</text>
</comment>
<gene>
    <name evidence="1" type="ORF">RIB2604_01706750</name>
</gene>
<name>A0A146FCB5_ASPKA</name>
<dbReference type="Proteomes" id="UP000075230">
    <property type="component" value="Unassembled WGS sequence"/>
</dbReference>
<dbReference type="AlphaFoldDB" id="A0A146FCB5"/>
<reference evidence="1 2" key="1">
    <citation type="journal article" date="2016" name="DNA Res.">
        <title>Genome sequence of Aspergillus luchuensis NBRC 4314.</title>
        <authorList>
            <person name="Yamada O."/>
            <person name="Machida M."/>
            <person name="Hosoyama A."/>
            <person name="Goto M."/>
            <person name="Takahashi T."/>
            <person name="Futagami T."/>
            <person name="Yamagata Y."/>
            <person name="Takeuchi M."/>
            <person name="Kobayashi T."/>
            <person name="Koike H."/>
            <person name="Abe K."/>
            <person name="Asai K."/>
            <person name="Arita M."/>
            <person name="Fujita N."/>
            <person name="Fukuda K."/>
            <person name="Higa K."/>
            <person name="Horikawa H."/>
            <person name="Ishikawa T."/>
            <person name="Jinno K."/>
            <person name="Kato Y."/>
            <person name="Kirimura K."/>
            <person name="Mizutani O."/>
            <person name="Nakasone K."/>
            <person name="Sano M."/>
            <person name="Shiraishi Y."/>
            <person name="Tsukahara M."/>
            <person name="Gomi K."/>
        </authorList>
    </citation>
    <scope>NUCLEOTIDE SEQUENCE [LARGE SCALE GENOMIC DNA]</scope>
    <source>
        <strain evidence="1 2">RIB 2604</strain>
    </source>
</reference>
<sequence>MSMTLGTKAKGEPIAIKGRCSMTSLVAVGLMGDLSRLTRYGFLTQLESECVKGKPRR</sequence>
<evidence type="ECO:0000313" key="1">
    <source>
        <dbReference type="EMBL" id="GAT23536.1"/>
    </source>
</evidence>
<accession>A0A146FCB5</accession>
<organism evidence="1 2">
    <name type="scientific">Aspergillus kawachii</name>
    <name type="common">White koji mold</name>
    <name type="synonym">Aspergillus awamori var. kawachi</name>
    <dbReference type="NCBI Taxonomy" id="1069201"/>
    <lineage>
        <taxon>Eukaryota</taxon>
        <taxon>Fungi</taxon>
        <taxon>Dikarya</taxon>
        <taxon>Ascomycota</taxon>
        <taxon>Pezizomycotina</taxon>
        <taxon>Eurotiomycetes</taxon>
        <taxon>Eurotiomycetidae</taxon>
        <taxon>Eurotiales</taxon>
        <taxon>Aspergillaceae</taxon>
        <taxon>Aspergillus</taxon>
        <taxon>Aspergillus subgen. Circumdati</taxon>
    </lineage>
</organism>
<dbReference type="EMBL" id="BCWF01000017">
    <property type="protein sequence ID" value="GAT23536.1"/>
    <property type="molecule type" value="Genomic_DNA"/>
</dbReference>